<accession>A0A8J3TLM0</accession>
<proteinExistence type="predicted"/>
<evidence type="ECO:0000256" key="1">
    <source>
        <dbReference type="SAM" id="MobiDB-lite"/>
    </source>
</evidence>
<evidence type="ECO:0000313" key="4">
    <source>
        <dbReference type="Proteomes" id="UP000650628"/>
    </source>
</evidence>
<dbReference type="Proteomes" id="UP000650628">
    <property type="component" value="Unassembled WGS sequence"/>
</dbReference>
<feature type="compositionally biased region" description="Basic and acidic residues" evidence="1">
    <location>
        <begin position="1"/>
        <end position="11"/>
    </location>
</feature>
<evidence type="ECO:0000313" key="3">
    <source>
        <dbReference type="EMBL" id="GII28037.1"/>
    </source>
</evidence>
<sequence>MSPRISGHDFGDSAGGSPGAGTNAGARWSVAAMVIVLVGCVTGVVACFVMTRAADAYPASHRRVTARIVRVVGPPGGGGRSLPAPGADVEVSWTGRDGAVHTGRTHMGPLPDLNGPVRVWTDAGERLDWGPPGNGTIILGSVLGGLAAASAAWSAGQLLRIGRRSWTARRAVAGWEQEWKDITAKRR</sequence>
<organism evidence="3 4">
    <name type="scientific">Planotetraspora mira</name>
    <dbReference type="NCBI Taxonomy" id="58121"/>
    <lineage>
        <taxon>Bacteria</taxon>
        <taxon>Bacillati</taxon>
        <taxon>Actinomycetota</taxon>
        <taxon>Actinomycetes</taxon>
        <taxon>Streptosporangiales</taxon>
        <taxon>Streptosporangiaceae</taxon>
        <taxon>Planotetraspora</taxon>
    </lineage>
</organism>
<dbReference type="RefSeq" id="WP_203952101.1">
    <property type="nucleotide sequence ID" value="NZ_BOOO01000007.1"/>
</dbReference>
<gene>
    <name evidence="3" type="ORF">Pmi06nite_14790</name>
</gene>
<keyword evidence="2" id="KW-1133">Transmembrane helix</keyword>
<protein>
    <submittedName>
        <fullName evidence="3">Uncharacterized protein</fullName>
    </submittedName>
</protein>
<keyword evidence="2" id="KW-0812">Transmembrane</keyword>
<evidence type="ECO:0000256" key="2">
    <source>
        <dbReference type="SAM" id="Phobius"/>
    </source>
</evidence>
<name>A0A8J3TLM0_9ACTN</name>
<feature type="region of interest" description="Disordered" evidence="1">
    <location>
        <begin position="1"/>
        <end position="21"/>
    </location>
</feature>
<reference evidence="3 4" key="1">
    <citation type="submission" date="2021-01" db="EMBL/GenBank/DDBJ databases">
        <title>Whole genome shotgun sequence of Planotetraspora mira NBRC 15435.</title>
        <authorList>
            <person name="Komaki H."/>
            <person name="Tamura T."/>
        </authorList>
    </citation>
    <scope>NUCLEOTIDE SEQUENCE [LARGE SCALE GENOMIC DNA]</scope>
    <source>
        <strain evidence="3 4">NBRC 15435</strain>
    </source>
</reference>
<dbReference type="AlphaFoldDB" id="A0A8J3TLM0"/>
<dbReference type="EMBL" id="BOOO01000007">
    <property type="protein sequence ID" value="GII28037.1"/>
    <property type="molecule type" value="Genomic_DNA"/>
</dbReference>
<keyword evidence="4" id="KW-1185">Reference proteome</keyword>
<keyword evidence="2" id="KW-0472">Membrane</keyword>
<comment type="caution">
    <text evidence="3">The sequence shown here is derived from an EMBL/GenBank/DDBJ whole genome shotgun (WGS) entry which is preliminary data.</text>
</comment>
<feature type="transmembrane region" description="Helical" evidence="2">
    <location>
        <begin position="30"/>
        <end position="51"/>
    </location>
</feature>